<organism evidence="2 3">
    <name type="scientific">Ilex paraguariensis</name>
    <name type="common">yerba mate</name>
    <dbReference type="NCBI Taxonomy" id="185542"/>
    <lineage>
        <taxon>Eukaryota</taxon>
        <taxon>Viridiplantae</taxon>
        <taxon>Streptophyta</taxon>
        <taxon>Embryophyta</taxon>
        <taxon>Tracheophyta</taxon>
        <taxon>Spermatophyta</taxon>
        <taxon>Magnoliopsida</taxon>
        <taxon>eudicotyledons</taxon>
        <taxon>Gunneridae</taxon>
        <taxon>Pentapetalae</taxon>
        <taxon>asterids</taxon>
        <taxon>campanulids</taxon>
        <taxon>Aquifoliales</taxon>
        <taxon>Aquifoliaceae</taxon>
        <taxon>Ilex</taxon>
    </lineage>
</organism>
<protein>
    <submittedName>
        <fullName evidence="2">Uncharacterized protein</fullName>
    </submittedName>
</protein>
<dbReference type="AlphaFoldDB" id="A0ABC8S9P6"/>
<dbReference type="EMBL" id="CAUOFW020002169">
    <property type="protein sequence ID" value="CAK9151738.1"/>
    <property type="molecule type" value="Genomic_DNA"/>
</dbReference>
<evidence type="ECO:0000256" key="1">
    <source>
        <dbReference type="SAM" id="MobiDB-lite"/>
    </source>
</evidence>
<evidence type="ECO:0000313" key="2">
    <source>
        <dbReference type="EMBL" id="CAK9151738.1"/>
    </source>
</evidence>
<reference evidence="2 3" key="1">
    <citation type="submission" date="2024-02" db="EMBL/GenBank/DDBJ databases">
        <authorList>
            <person name="Vignale AGUSTIN F."/>
            <person name="Sosa J E."/>
            <person name="Modenutti C."/>
        </authorList>
    </citation>
    <scope>NUCLEOTIDE SEQUENCE [LARGE SCALE GENOMIC DNA]</scope>
</reference>
<dbReference type="Proteomes" id="UP001642360">
    <property type="component" value="Unassembled WGS sequence"/>
</dbReference>
<feature type="region of interest" description="Disordered" evidence="1">
    <location>
        <begin position="1"/>
        <end position="32"/>
    </location>
</feature>
<gene>
    <name evidence="2" type="ORF">ILEXP_LOCUS19905</name>
</gene>
<proteinExistence type="predicted"/>
<name>A0ABC8S9P6_9AQUA</name>
<comment type="caution">
    <text evidence="2">The sequence shown here is derived from an EMBL/GenBank/DDBJ whole genome shotgun (WGS) entry which is preliminary data.</text>
</comment>
<keyword evidence="3" id="KW-1185">Reference proteome</keyword>
<evidence type="ECO:0000313" key="3">
    <source>
        <dbReference type="Proteomes" id="UP001642360"/>
    </source>
</evidence>
<accession>A0ABC8S9P6</accession>
<sequence length="99" mass="11680">MKPIRTLGNHNLFSYPGKQAESKSGEKTQRYRSMRNVPVRSCRKFFYNFFFFGGGREFESHLVNYVFNKARTNLKALMTKIYDSPIEGYDQQTLQCIFC</sequence>
<feature type="compositionally biased region" description="Basic and acidic residues" evidence="1">
    <location>
        <begin position="20"/>
        <end position="29"/>
    </location>
</feature>